<protein>
    <submittedName>
        <fullName evidence="1">Uncharacterized protein</fullName>
    </submittedName>
</protein>
<sequence length="63" mass="6994">MKKNADLVERLRLAAELARALVERDAVRKNASGGRPEDIAQRLWANHRVRLAARRLGGDPPAP</sequence>
<name>A0A5E5BSZ4_9BURK</name>
<keyword evidence="2" id="KW-1185">Reference proteome</keyword>
<dbReference type="EMBL" id="CABPST010000005">
    <property type="protein sequence ID" value="VVE88406.1"/>
    <property type="molecule type" value="Genomic_DNA"/>
</dbReference>
<evidence type="ECO:0000313" key="1">
    <source>
        <dbReference type="EMBL" id="VVE88406.1"/>
    </source>
</evidence>
<organism evidence="1 2">
    <name type="scientific">Pandoraea bronchicola</name>
    <dbReference type="NCBI Taxonomy" id="2508287"/>
    <lineage>
        <taxon>Bacteria</taxon>
        <taxon>Pseudomonadati</taxon>
        <taxon>Pseudomonadota</taxon>
        <taxon>Betaproteobacteria</taxon>
        <taxon>Burkholderiales</taxon>
        <taxon>Burkholderiaceae</taxon>
        <taxon>Pandoraea</taxon>
    </lineage>
</organism>
<evidence type="ECO:0000313" key="2">
    <source>
        <dbReference type="Proteomes" id="UP000382040"/>
    </source>
</evidence>
<dbReference type="Proteomes" id="UP000382040">
    <property type="component" value="Unassembled WGS sequence"/>
</dbReference>
<reference evidence="1 2" key="1">
    <citation type="submission" date="2019-08" db="EMBL/GenBank/DDBJ databases">
        <authorList>
            <person name="Peeters C."/>
        </authorList>
    </citation>
    <scope>NUCLEOTIDE SEQUENCE [LARGE SCALE GENOMIC DNA]</scope>
    <source>
        <strain evidence="1 2">LMG 20603</strain>
    </source>
</reference>
<proteinExistence type="predicted"/>
<gene>
    <name evidence="1" type="ORF">PBR20603_02361</name>
</gene>
<dbReference type="AlphaFoldDB" id="A0A5E5BSZ4"/>
<accession>A0A5E5BSZ4</accession>